<accession>A0A9D3X3W1</accession>
<name>A0A9D3X3W1_9SAUR</name>
<sequence length="134" mass="14392">QHNTPAFRDSGLSGDTFRSRPDPKTKRPITAGDWDTCILKRGSQSRLPGRGGNVGFRGAFPSLCNPPPPLLLGFSPALTARGPSLWGSKQTGRDRAPYPTGTRGSDRGGSTPSFKPGQLNPVDFRHELKPELPS</sequence>
<feature type="region of interest" description="Disordered" evidence="1">
    <location>
        <begin position="1"/>
        <end position="33"/>
    </location>
</feature>
<evidence type="ECO:0000313" key="3">
    <source>
        <dbReference type="Proteomes" id="UP000827986"/>
    </source>
</evidence>
<evidence type="ECO:0000256" key="1">
    <source>
        <dbReference type="SAM" id="MobiDB-lite"/>
    </source>
</evidence>
<feature type="region of interest" description="Disordered" evidence="1">
    <location>
        <begin position="75"/>
        <end position="134"/>
    </location>
</feature>
<keyword evidence="3" id="KW-1185">Reference proteome</keyword>
<reference evidence="2" key="1">
    <citation type="submission" date="2021-09" db="EMBL/GenBank/DDBJ databases">
        <title>The genome of Mauremys mutica provides insights into the evolution of semi-aquatic lifestyle.</title>
        <authorList>
            <person name="Gong S."/>
            <person name="Gao Y."/>
        </authorList>
    </citation>
    <scope>NUCLEOTIDE SEQUENCE</scope>
    <source>
        <strain evidence="2">MM-2020</strain>
        <tissue evidence="2">Muscle</tissue>
    </source>
</reference>
<dbReference type="AlphaFoldDB" id="A0A9D3X3W1"/>
<dbReference type="Proteomes" id="UP000827986">
    <property type="component" value="Unassembled WGS sequence"/>
</dbReference>
<feature type="compositionally biased region" description="Low complexity" evidence="1">
    <location>
        <begin position="99"/>
        <end position="113"/>
    </location>
</feature>
<comment type="caution">
    <text evidence="2">The sequence shown here is derived from an EMBL/GenBank/DDBJ whole genome shotgun (WGS) entry which is preliminary data.</text>
</comment>
<dbReference type="EMBL" id="JAHDVG010000482">
    <property type="protein sequence ID" value="KAH1173092.1"/>
    <property type="molecule type" value="Genomic_DNA"/>
</dbReference>
<gene>
    <name evidence="2" type="ORF">KIL84_016931</name>
</gene>
<proteinExistence type="predicted"/>
<evidence type="ECO:0000313" key="2">
    <source>
        <dbReference type="EMBL" id="KAH1173092.1"/>
    </source>
</evidence>
<feature type="non-terminal residue" evidence="2">
    <location>
        <position position="1"/>
    </location>
</feature>
<feature type="compositionally biased region" description="Basic and acidic residues" evidence="1">
    <location>
        <begin position="123"/>
        <end position="134"/>
    </location>
</feature>
<protein>
    <submittedName>
        <fullName evidence="2">Uncharacterized protein</fullName>
    </submittedName>
</protein>
<organism evidence="2 3">
    <name type="scientific">Mauremys mutica</name>
    <name type="common">yellowpond turtle</name>
    <dbReference type="NCBI Taxonomy" id="74926"/>
    <lineage>
        <taxon>Eukaryota</taxon>
        <taxon>Metazoa</taxon>
        <taxon>Chordata</taxon>
        <taxon>Craniata</taxon>
        <taxon>Vertebrata</taxon>
        <taxon>Euteleostomi</taxon>
        <taxon>Archelosauria</taxon>
        <taxon>Testudinata</taxon>
        <taxon>Testudines</taxon>
        <taxon>Cryptodira</taxon>
        <taxon>Durocryptodira</taxon>
        <taxon>Testudinoidea</taxon>
        <taxon>Geoemydidae</taxon>
        <taxon>Geoemydinae</taxon>
        <taxon>Mauremys</taxon>
    </lineage>
</organism>